<dbReference type="EMBL" id="FNNC01000001">
    <property type="protein sequence ID" value="SDW14210.1"/>
    <property type="molecule type" value="Genomic_DNA"/>
</dbReference>
<reference evidence="5 6" key="1">
    <citation type="submission" date="2016-10" db="EMBL/GenBank/DDBJ databases">
        <authorList>
            <person name="de Groot N.N."/>
        </authorList>
    </citation>
    <scope>NUCLEOTIDE SEQUENCE [LARGE SCALE GENOMIC DNA]</scope>
    <source>
        <strain evidence="5 6">DSM 23126</strain>
    </source>
</reference>
<dbReference type="Gene3D" id="3.40.50.150">
    <property type="entry name" value="Vaccinia Virus protein VP39"/>
    <property type="match status" value="1"/>
</dbReference>
<protein>
    <submittedName>
        <fullName evidence="5">Putative N6-adenine-specific DNA methylase</fullName>
    </submittedName>
</protein>
<evidence type="ECO:0000313" key="5">
    <source>
        <dbReference type="EMBL" id="SDW14210.1"/>
    </source>
</evidence>
<dbReference type="PANTHER" id="PTHR47313:SF1">
    <property type="entry name" value="RIBOSOMAL RNA LARGE SUBUNIT METHYLTRANSFERASE K_L"/>
    <property type="match status" value="1"/>
</dbReference>
<dbReference type="RefSeq" id="WP_091610914.1">
    <property type="nucleotide sequence ID" value="NZ_FNNC01000001.1"/>
</dbReference>
<dbReference type="Pfam" id="PF22020">
    <property type="entry name" value="RlmL_1st"/>
    <property type="match status" value="1"/>
</dbReference>
<sequence length="381" mass="42871">MTEPTYTLIATATMGLEALVAKEIKALGYRHLRTENGRVEFEAPAEGIARANLWLRTAGRVKIKIGSFTAETFDELFEQTKALPWEQFLPENAEFPVSGRSVKSTLFSVSDCQAIVKKAIVERLKQSYQSEWFPENGPLFKLEVALHKDEAVLSLDTSGAGLNQRGYRETHAQAPLKETLAAAMIILANWHPDRPLVDLFCGSGTIPIEAAMIGQNMAPGVNRSFVSETWPWAEAMQWDAARQEAEDLIRDDQPLMITGTDLNPKAIEVAQENAKEAGMYGLITFKQMAARDFKPKVEYGAVISNPPYGERIGDQDEVEELYQTLGRIARATPTWSYYVLTSHERFEALFGRQATKRRKLYNGNIKTDYYQYWGPRPPRPS</sequence>
<proteinExistence type="predicted"/>
<dbReference type="GO" id="GO:0003723">
    <property type="term" value="F:RNA binding"/>
    <property type="evidence" value="ECO:0007669"/>
    <property type="project" value="UniProtKB-UniRule"/>
</dbReference>
<dbReference type="CDD" id="cd11715">
    <property type="entry name" value="THUMP_AdoMetMT"/>
    <property type="match status" value="1"/>
</dbReference>
<dbReference type="GO" id="GO:0070043">
    <property type="term" value="F:rRNA (guanine-N7-)-methyltransferase activity"/>
    <property type="evidence" value="ECO:0007669"/>
    <property type="project" value="TreeGrafter"/>
</dbReference>
<dbReference type="InterPro" id="IPR054170">
    <property type="entry name" value="RlmL_1st"/>
</dbReference>
<dbReference type="OrthoDB" id="9809404at2"/>
<keyword evidence="6" id="KW-1185">Reference proteome</keyword>
<gene>
    <name evidence="5" type="ORF">SAMN05421781_0589</name>
</gene>
<keyword evidence="3" id="KW-0694">RNA-binding</keyword>
<dbReference type="SUPFAM" id="SSF53335">
    <property type="entry name" value="S-adenosyl-L-methionine-dependent methyltransferases"/>
    <property type="match status" value="1"/>
</dbReference>
<dbReference type="Gene3D" id="3.30.2130.30">
    <property type="match status" value="1"/>
</dbReference>
<evidence type="ECO:0000256" key="3">
    <source>
        <dbReference type="PROSITE-ProRule" id="PRU00529"/>
    </source>
</evidence>
<dbReference type="SMART" id="SM00981">
    <property type="entry name" value="THUMP"/>
    <property type="match status" value="1"/>
</dbReference>
<dbReference type="Pfam" id="PF01170">
    <property type="entry name" value="UPF0020"/>
    <property type="match status" value="1"/>
</dbReference>
<dbReference type="PROSITE" id="PS51165">
    <property type="entry name" value="THUMP"/>
    <property type="match status" value="1"/>
</dbReference>
<dbReference type="Pfam" id="PF02926">
    <property type="entry name" value="THUMP"/>
    <property type="match status" value="1"/>
</dbReference>
<dbReference type="PANTHER" id="PTHR47313">
    <property type="entry name" value="RIBOSOMAL RNA LARGE SUBUNIT METHYLTRANSFERASE K/L"/>
    <property type="match status" value="1"/>
</dbReference>
<dbReference type="STRING" id="1122204.SAMN05421781_0589"/>
<dbReference type="Proteomes" id="UP000199488">
    <property type="component" value="Unassembled WGS sequence"/>
</dbReference>
<evidence type="ECO:0000256" key="1">
    <source>
        <dbReference type="ARBA" id="ARBA00022603"/>
    </source>
</evidence>
<dbReference type="InterPro" id="IPR004114">
    <property type="entry name" value="THUMP_dom"/>
</dbReference>
<keyword evidence="1 5" id="KW-0489">Methyltransferase</keyword>
<dbReference type="AlphaFoldDB" id="A0A1H2R4Z3"/>
<organism evidence="5 6">
    <name type="scientific">Marinococcus luteus</name>
    <dbReference type="NCBI Taxonomy" id="1122204"/>
    <lineage>
        <taxon>Bacteria</taxon>
        <taxon>Bacillati</taxon>
        <taxon>Bacillota</taxon>
        <taxon>Bacilli</taxon>
        <taxon>Bacillales</taxon>
        <taxon>Bacillaceae</taxon>
        <taxon>Marinococcus</taxon>
    </lineage>
</organism>
<dbReference type="InterPro" id="IPR000241">
    <property type="entry name" value="RlmKL-like_Mtase"/>
</dbReference>
<evidence type="ECO:0000313" key="6">
    <source>
        <dbReference type="Proteomes" id="UP000199488"/>
    </source>
</evidence>
<dbReference type="InterPro" id="IPR029063">
    <property type="entry name" value="SAM-dependent_MTases_sf"/>
</dbReference>
<name>A0A1H2R4Z3_9BACI</name>
<dbReference type="PROSITE" id="PS00092">
    <property type="entry name" value="N6_MTASE"/>
    <property type="match status" value="1"/>
</dbReference>
<dbReference type="InterPro" id="IPR002052">
    <property type="entry name" value="DNA_methylase_N6_adenine_CS"/>
</dbReference>
<dbReference type="CDD" id="cd02440">
    <property type="entry name" value="AdoMet_MTases"/>
    <property type="match status" value="1"/>
</dbReference>
<keyword evidence="2" id="KW-0808">Transferase</keyword>
<accession>A0A1H2R4Z3</accession>
<evidence type="ECO:0000259" key="4">
    <source>
        <dbReference type="PROSITE" id="PS51165"/>
    </source>
</evidence>
<dbReference type="GO" id="GO:0008990">
    <property type="term" value="F:rRNA (guanine-N2-)-methyltransferase activity"/>
    <property type="evidence" value="ECO:0007669"/>
    <property type="project" value="TreeGrafter"/>
</dbReference>
<evidence type="ECO:0000256" key="2">
    <source>
        <dbReference type="ARBA" id="ARBA00022679"/>
    </source>
</evidence>
<feature type="domain" description="THUMP" evidence="4">
    <location>
        <begin position="47"/>
        <end position="157"/>
    </location>
</feature>